<reference evidence="2" key="1">
    <citation type="journal article" date="2021" name="Genome Biol. Evol.">
        <title>A High-Quality Reference Genome for a Parasitic Bivalve with Doubly Uniparental Inheritance (Bivalvia: Unionida).</title>
        <authorList>
            <person name="Smith C.H."/>
        </authorList>
    </citation>
    <scope>NUCLEOTIDE SEQUENCE</scope>
    <source>
        <strain evidence="2">CHS0354</strain>
    </source>
</reference>
<protein>
    <submittedName>
        <fullName evidence="2">Uncharacterized protein</fullName>
    </submittedName>
</protein>
<comment type="caution">
    <text evidence="2">The sequence shown here is derived from an EMBL/GenBank/DDBJ whole genome shotgun (WGS) entry which is preliminary data.</text>
</comment>
<proteinExistence type="predicted"/>
<name>A0AAE0TGF7_9BIVA</name>
<dbReference type="AlphaFoldDB" id="A0AAE0TGF7"/>
<dbReference type="EMBL" id="JAEAOA010002347">
    <property type="protein sequence ID" value="KAK3609513.1"/>
    <property type="molecule type" value="Genomic_DNA"/>
</dbReference>
<keyword evidence="1" id="KW-0472">Membrane</keyword>
<keyword evidence="1" id="KW-0812">Transmembrane</keyword>
<keyword evidence="1" id="KW-1133">Transmembrane helix</keyword>
<feature type="transmembrane region" description="Helical" evidence="1">
    <location>
        <begin position="20"/>
        <end position="45"/>
    </location>
</feature>
<evidence type="ECO:0000256" key="1">
    <source>
        <dbReference type="SAM" id="Phobius"/>
    </source>
</evidence>
<dbReference type="Proteomes" id="UP001195483">
    <property type="component" value="Unassembled WGS sequence"/>
</dbReference>
<organism evidence="2 3">
    <name type="scientific">Potamilus streckersoni</name>
    <dbReference type="NCBI Taxonomy" id="2493646"/>
    <lineage>
        <taxon>Eukaryota</taxon>
        <taxon>Metazoa</taxon>
        <taxon>Spiralia</taxon>
        <taxon>Lophotrochozoa</taxon>
        <taxon>Mollusca</taxon>
        <taxon>Bivalvia</taxon>
        <taxon>Autobranchia</taxon>
        <taxon>Heteroconchia</taxon>
        <taxon>Palaeoheterodonta</taxon>
        <taxon>Unionida</taxon>
        <taxon>Unionoidea</taxon>
        <taxon>Unionidae</taxon>
        <taxon>Ambleminae</taxon>
        <taxon>Lampsilini</taxon>
        <taxon>Potamilus</taxon>
    </lineage>
</organism>
<keyword evidence="3" id="KW-1185">Reference proteome</keyword>
<evidence type="ECO:0000313" key="3">
    <source>
        <dbReference type="Proteomes" id="UP001195483"/>
    </source>
</evidence>
<accession>A0AAE0TGF7</accession>
<gene>
    <name evidence="2" type="ORF">CHS0354_041563</name>
</gene>
<reference evidence="2" key="3">
    <citation type="submission" date="2023-05" db="EMBL/GenBank/DDBJ databases">
        <authorList>
            <person name="Smith C.H."/>
        </authorList>
    </citation>
    <scope>NUCLEOTIDE SEQUENCE</scope>
    <source>
        <strain evidence="2">CHS0354</strain>
        <tissue evidence="2">Mantle</tissue>
    </source>
</reference>
<sequence>MSSLFTMITGISTLVFFDTGFLTVWTFCSPMPFILTDIASILTFVSKSGRIVRWIVWRKLSNDTS</sequence>
<reference evidence="2" key="2">
    <citation type="journal article" date="2021" name="Genome Biol. Evol.">
        <title>Developing a high-quality reference genome for a parasitic bivalve with doubly uniparental inheritance (Bivalvia: Unionida).</title>
        <authorList>
            <person name="Smith C.H."/>
        </authorList>
    </citation>
    <scope>NUCLEOTIDE SEQUENCE</scope>
    <source>
        <strain evidence="2">CHS0354</strain>
        <tissue evidence="2">Mantle</tissue>
    </source>
</reference>
<evidence type="ECO:0000313" key="2">
    <source>
        <dbReference type="EMBL" id="KAK3609513.1"/>
    </source>
</evidence>